<keyword evidence="2" id="KW-0805">Transcription regulation</keyword>
<evidence type="ECO:0000259" key="5">
    <source>
        <dbReference type="PROSITE" id="PS50931"/>
    </source>
</evidence>
<dbReference type="PANTHER" id="PTHR30118">
    <property type="entry name" value="HTH-TYPE TRANSCRIPTIONAL REGULATOR LEUO-RELATED"/>
    <property type="match status" value="1"/>
</dbReference>
<dbReference type="CDD" id="cd08460">
    <property type="entry name" value="PBP2_DntR_like_1"/>
    <property type="match status" value="1"/>
</dbReference>
<evidence type="ECO:0000313" key="6">
    <source>
        <dbReference type="EMBL" id="CAM77079.1"/>
    </source>
</evidence>
<dbReference type="GO" id="GO:0003677">
    <property type="term" value="F:DNA binding"/>
    <property type="evidence" value="ECO:0007669"/>
    <property type="project" value="UniProtKB-KW"/>
</dbReference>
<dbReference type="Pfam" id="PF03466">
    <property type="entry name" value="LysR_substrate"/>
    <property type="match status" value="1"/>
</dbReference>
<dbReference type="InterPro" id="IPR050389">
    <property type="entry name" value="LysR-type_TF"/>
</dbReference>
<protein>
    <submittedName>
        <fullName evidence="6">Regulatory protein, LysR:LysR, substrate-binding</fullName>
    </submittedName>
</protein>
<dbReference type="AlphaFoldDB" id="A4U2H2"/>
<dbReference type="Gene3D" id="3.40.190.10">
    <property type="entry name" value="Periplasmic binding protein-like II"/>
    <property type="match status" value="2"/>
</dbReference>
<dbReference type="SUPFAM" id="SSF46785">
    <property type="entry name" value="Winged helix' DNA-binding domain"/>
    <property type="match status" value="1"/>
</dbReference>
<dbReference type="InterPro" id="IPR000847">
    <property type="entry name" value="LysR_HTH_N"/>
</dbReference>
<dbReference type="RefSeq" id="WP_106002105.1">
    <property type="nucleotide sequence ID" value="NZ_CP027527.1"/>
</dbReference>
<dbReference type="InterPro" id="IPR005119">
    <property type="entry name" value="LysR_subst-bd"/>
</dbReference>
<dbReference type="Pfam" id="PF00126">
    <property type="entry name" value="HTH_1"/>
    <property type="match status" value="1"/>
</dbReference>
<dbReference type="PROSITE" id="PS50931">
    <property type="entry name" value="HTH_LYSR"/>
    <property type="match status" value="1"/>
</dbReference>
<keyword evidence="4" id="KW-0804">Transcription</keyword>
<proteinExistence type="inferred from homology"/>
<sequence>MPGPDLNLLYPLEALLSEGSVAGAARRLWLSPSAMSRALARLREATGDPLLVRSGRGLVATPRALELRERMELLVAEAQAVLRPVEKLDIARLERVFTLRTGEGFVDTFGAALIARLTAQAPGVRLRFVGKSERGQALLRHNDVDLETGVVSATDGPEMRNMALFHDRFVGVVRHGHPLATGEITAERYAEGGHVLVSRRGQERGLVDDALATLGLKRHIVAMVGGFSAALALVRASDLITAVPERHTTVPRAGLHTFPLPVSLAPLTVSMLWHPRLDADAGHRWLRDCVRAVCGSGENQP</sequence>
<name>A4U2H2_9PROT</name>
<organism evidence="6">
    <name type="scientific">Magnetospirillum gryphiswaldense</name>
    <dbReference type="NCBI Taxonomy" id="55518"/>
    <lineage>
        <taxon>Bacteria</taxon>
        <taxon>Pseudomonadati</taxon>
        <taxon>Pseudomonadota</taxon>
        <taxon>Alphaproteobacteria</taxon>
        <taxon>Rhodospirillales</taxon>
        <taxon>Rhodospirillaceae</taxon>
        <taxon>Magnetospirillum</taxon>
    </lineage>
</organism>
<dbReference type="SUPFAM" id="SSF53850">
    <property type="entry name" value="Periplasmic binding protein-like II"/>
    <property type="match status" value="1"/>
</dbReference>
<evidence type="ECO:0000256" key="4">
    <source>
        <dbReference type="ARBA" id="ARBA00023163"/>
    </source>
</evidence>
<evidence type="ECO:0000256" key="3">
    <source>
        <dbReference type="ARBA" id="ARBA00023125"/>
    </source>
</evidence>
<evidence type="ECO:0000256" key="2">
    <source>
        <dbReference type="ARBA" id="ARBA00023015"/>
    </source>
</evidence>
<evidence type="ECO:0000256" key="1">
    <source>
        <dbReference type="ARBA" id="ARBA00009437"/>
    </source>
</evidence>
<reference evidence="6" key="1">
    <citation type="journal article" date="2007" name="J. Bacteriol.">
        <title>Comparative genome analysis of four magnetotactic bacteria reveals a complex set of group-specific genes implicated in magnetosome biomineralization and function.</title>
        <authorList>
            <person name="Richter M."/>
            <person name="Kube M."/>
            <person name="Bazylinski D.A."/>
            <person name="Lombardot T."/>
            <person name="Gloeckner F.O."/>
            <person name="Reinhardt R."/>
            <person name="Schueler D."/>
        </authorList>
    </citation>
    <scope>NUCLEOTIDE SEQUENCE</scope>
    <source>
        <strain evidence="6">MSR-1</strain>
    </source>
</reference>
<dbReference type="PANTHER" id="PTHR30118:SF15">
    <property type="entry name" value="TRANSCRIPTIONAL REGULATORY PROTEIN"/>
    <property type="match status" value="1"/>
</dbReference>
<gene>
    <name evidence="6" type="ORF">MGR_3582</name>
</gene>
<dbReference type="InterPro" id="IPR036390">
    <property type="entry name" value="WH_DNA-bd_sf"/>
</dbReference>
<dbReference type="EMBL" id="CU459003">
    <property type="protein sequence ID" value="CAM77079.1"/>
    <property type="molecule type" value="Genomic_DNA"/>
</dbReference>
<keyword evidence="3" id="KW-0238">DNA-binding</keyword>
<dbReference type="InterPro" id="IPR036388">
    <property type="entry name" value="WH-like_DNA-bd_sf"/>
</dbReference>
<feature type="domain" description="HTH lysR-type" evidence="5">
    <location>
        <begin position="4"/>
        <end position="61"/>
    </location>
</feature>
<accession>A4U2H2</accession>
<dbReference type="GO" id="GO:0003700">
    <property type="term" value="F:DNA-binding transcription factor activity"/>
    <property type="evidence" value="ECO:0007669"/>
    <property type="project" value="InterPro"/>
</dbReference>
<dbReference type="Gene3D" id="1.10.10.10">
    <property type="entry name" value="Winged helix-like DNA-binding domain superfamily/Winged helix DNA-binding domain"/>
    <property type="match status" value="1"/>
</dbReference>
<comment type="similarity">
    <text evidence="1">Belongs to the LysR transcriptional regulatory family.</text>
</comment>